<protein>
    <submittedName>
        <fullName evidence="1">Uncharacterized protein</fullName>
    </submittedName>
</protein>
<comment type="caution">
    <text evidence="1">The sequence shown here is derived from an EMBL/GenBank/DDBJ whole genome shotgun (WGS) entry which is preliminary data.</text>
</comment>
<reference evidence="1" key="1">
    <citation type="journal article" date="2015" name="Nature">
        <title>Complex archaea that bridge the gap between prokaryotes and eukaryotes.</title>
        <authorList>
            <person name="Spang A."/>
            <person name="Saw J.H."/>
            <person name="Jorgensen S.L."/>
            <person name="Zaremba-Niedzwiedzka K."/>
            <person name="Martijn J."/>
            <person name="Lind A.E."/>
            <person name="van Eijk R."/>
            <person name="Schleper C."/>
            <person name="Guy L."/>
            <person name="Ettema T.J."/>
        </authorList>
    </citation>
    <scope>NUCLEOTIDE SEQUENCE</scope>
</reference>
<dbReference type="EMBL" id="LAZR01028286">
    <property type="protein sequence ID" value="KKL63080.1"/>
    <property type="molecule type" value="Genomic_DNA"/>
</dbReference>
<proteinExistence type="predicted"/>
<organism evidence="1">
    <name type="scientific">marine sediment metagenome</name>
    <dbReference type="NCBI Taxonomy" id="412755"/>
    <lineage>
        <taxon>unclassified sequences</taxon>
        <taxon>metagenomes</taxon>
        <taxon>ecological metagenomes</taxon>
    </lineage>
</organism>
<dbReference type="AlphaFoldDB" id="A0A0F9G0F9"/>
<gene>
    <name evidence="1" type="ORF">LCGC14_2178670</name>
</gene>
<sequence>MQLREYKIDKNSETWREIECWIEERLQDRRTTLEITGLPNDETENARGAIEELLELENLVKPEVVLVSELSEPEL</sequence>
<name>A0A0F9G0F9_9ZZZZ</name>
<evidence type="ECO:0000313" key="1">
    <source>
        <dbReference type="EMBL" id="KKL63080.1"/>
    </source>
</evidence>
<accession>A0A0F9G0F9</accession>